<dbReference type="InterPro" id="IPR013083">
    <property type="entry name" value="Znf_RING/FYVE/PHD"/>
</dbReference>
<dbReference type="InterPro" id="IPR017907">
    <property type="entry name" value="Znf_RING_CS"/>
</dbReference>
<dbReference type="PROSITE" id="PS00518">
    <property type="entry name" value="ZF_RING_1"/>
    <property type="match status" value="1"/>
</dbReference>
<protein>
    <submittedName>
        <fullName evidence="6">Putative E3 ubiquitin-protein ligase LUL4</fullName>
    </submittedName>
</protein>
<dbReference type="OrthoDB" id="1711136at2759"/>
<gene>
    <name evidence="6" type="primary">LUL4</name>
    <name evidence="6" type="ORF">AXF42_Ash012739</name>
</gene>
<feature type="domain" description="RING-type" evidence="5">
    <location>
        <begin position="102"/>
        <end position="140"/>
    </location>
</feature>
<keyword evidence="3" id="KW-0862">Zinc</keyword>
<sequence length="150" mass="16790">MVRRSGLWKSLRKRLRKFRKSRGCRGSLWGSCRYSAAADRDPATPRLDEIRIPGAAAEMNLEEALAAEGQISAVELAAGEATLMKWLEEEEKEEEEGIGEICCVCMGRKKGAAFIPCGHTFCRACARELWIGRRSCAICNRPILEILQIF</sequence>
<dbReference type="SMART" id="SM00184">
    <property type="entry name" value="RING"/>
    <property type="match status" value="1"/>
</dbReference>
<dbReference type="AlphaFoldDB" id="A0A2I0AM36"/>
<dbReference type="GO" id="GO:0008270">
    <property type="term" value="F:zinc ion binding"/>
    <property type="evidence" value="ECO:0007669"/>
    <property type="project" value="UniProtKB-KW"/>
</dbReference>
<dbReference type="Pfam" id="PF13920">
    <property type="entry name" value="zf-C3HC4_3"/>
    <property type="match status" value="1"/>
</dbReference>
<evidence type="ECO:0000259" key="5">
    <source>
        <dbReference type="PROSITE" id="PS50089"/>
    </source>
</evidence>
<evidence type="ECO:0000256" key="3">
    <source>
        <dbReference type="ARBA" id="ARBA00022833"/>
    </source>
</evidence>
<name>A0A2I0AM36_9ASPA</name>
<accession>A0A2I0AM36</accession>
<organism evidence="6 7">
    <name type="scientific">Apostasia shenzhenica</name>
    <dbReference type="NCBI Taxonomy" id="1088818"/>
    <lineage>
        <taxon>Eukaryota</taxon>
        <taxon>Viridiplantae</taxon>
        <taxon>Streptophyta</taxon>
        <taxon>Embryophyta</taxon>
        <taxon>Tracheophyta</taxon>
        <taxon>Spermatophyta</taxon>
        <taxon>Magnoliopsida</taxon>
        <taxon>Liliopsida</taxon>
        <taxon>Asparagales</taxon>
        <taxon>Orchidaceae</taxon>
        <taxon>Apostasioideae</taxon>
        <taxon>Apostasia</taxon>
    </lineage>
</organism>
<proteinExistence type="predicted"/>
<evidence type="ECO:0000256" key="2">
    <source>
        <dbReference type="ARBA" id="ARBA00022771"/>
    </source>
</evidence>
<dbReference type="EMBL" id="KZ451970">
    <property type="protein sequence ID" value="PKA56609.1"/>
    <property type="molecule type" value="Genomic_DNA"/>
</dbReference>
<dbReference type="PANTHER" id="PTHR46629">
    <property type="entry name" value="OS01G0917900 PROTEIN"/>
    <property type="match status" value="1"/>
</dbReference>
<evidence type="ECO:0000256" key="1">
    <source>
        <dbReference type="ARBA" id="ARBA00022723"/>
    </source>
</evidence>
<keyword evidence="1" id="KW-0479">Metal-binding</keyword>
<dbReference type="PROSITE" id="PS50089">
    <property type="entry name" value="ZF_RING_2"/>
    <property type="match status" value="1"/>
</dbReference>
<evidence type="ECO:0000313" key="7">
    <source>
        <dbReference type="Proteomes" id="UP000236161"/>
    </source>
</evidence>
<evidence type="ECO:0000256" key="4">
    <source>
        <dbReference type="PROSITE-ProRule" id="PRU00175"/>
    </source>
</evidence>
<reference evidence="6 7" key="1">
    <citation type="journal article" date="2017" name="Nature">
        <title>The Apostasia genome and the evolution of orchids.</title>
        <authorList>
            <person name="Zhang G.Q."/>
            <person name="Liu K.W."/>
            <person name="Li Z."/>
            <person name="Lohaus R."/>
            <person name="Hsiao Y.Y."/>
            <person name="Niu S.C."/>
            <person name="Wang J.Y."/>
            <person name="Lin Y.C."/>
            <person name="Xu Q."/>
            <person name="Chen L.J."/>
            <person name="Yoshida K."/>
            <person name="Fujiwara S."/>
            <person name="Wang Z.W."/>
            <person name="Zhang Y.Q."/>
            <person name="Mitsuda N."/>
            <person name="Wang M."/>
            <person name="Liu G.H."/>
            <person name="Pecoraro L."/>
            <person name="Huang H.X."/>
            <person name="Xiao X.J."/>
            <person name="Lin M."/>
            <person name="Wu X.Y."/>
            <person name="Wu W.L."/>
            <person name="Chen Y.Y."/>
            <person name="Chang S.B."/>
            <person name="Sakamoto S."/>
            <person name="Ohme-Takagi M."/>
            <person name="Yagi M."/>
            <person name="Zeng S.J."/>
            <person name="Shen C.Y."/>
            <person name="Yeh C.M."/>
            <person name="Luo Y.B."/>
            <person name="Tsai W.C."/>
            <person name="Van de Peer Y."/>
            <person name="Liu Z.J."/>
        </authorList>
    </citation>
    <scope>NUCLEOTIDE SEQUENCE [LARGE SCALE GENOMIC DNA]</scope>
    <source>
        <strain evidence="7">cv. Shenzhen</strain>
        <tissue evidence="6">Stem</tissue>
    </source>
</reference>
<dbReference type="Proteomes" id="UP000236161">
    <property type="component" value="Unassembled WGS sequence"/>
</dbReference>
<keyword evidence="2 4" id="KW-0863">Zinc-finger</keyword>
<dbReference type="InterPro" id="IPR001841">
    <property type="entry name" value="Znf_RING"/>
</dbReference>
<dbReference type="Gene3D" id="3.30.40.10">
    <property type="entry name" value="Zinc/RING finger domain, C3HC4 (zinc finger)"/>
    <property type="match status" value="1"/>
</dbReference>
<keyword evidence="7" id="KW-1185">Reference proteome</keyword>
<evidence type="ECO:0000313" key="6">
    <source>
        <dbReference type="EMBL" id="PKA56609.1"/>
    </source>
</evidence>
<dbReference type="SUPFAM" id="SSF57850">
    <property type="entry name" value="RING/U-box"/>
    <property type="match status" value="1"/>
</dbReference>